<dbReference type="RefSeq" id="WP_354298199.1">
    <property type="nucleotide sequence ID" value="NZ_JBEPLU010000003.1"/>
</dbReference>
<gene>
    <name evidence="5" type="ORF">ABID41_003368</name>
</gene>
<keyword evidence="6" id="KW-1185">Reference proteome</keyword>
<dbReference type="InterPro" id="IPR000326">
    <property type="entry name" value="PAP2/HPO"/>
</dbReference>
<evidence type="ECO:0000256" key="1">
    <source>
        <dbReference type="PIRNR" id="PIRNR000897"/>
    </source>
</evidence>
<dbReference type="EC" id="3.1.3.2" evidence="1"/>
<protein>
    <recommendedName>
        <fullName evidence="1">Acid phosphatase</fullName>
        <ecNumber evidence="1">3.1.3.2</ecNumber>
    </recommendedName>
</protein>
<sequence length="267" mass="27979">MKKFAWIAATIAAGCAATPTTQQPAAAQAPEGRPAGYLASGAAPNSLTLLPAPPQAGSAAQARDDDASTDALAMSGGPRWRLATEDAELGFPQAAETFSCSLGVKVSPETTPRLYTLLRRSLVDAGMSTYPTKNKYKRQRPFMVNHAPICTPAIEARLRNDGSYPSGHSAIGWAWALILAEAAPDRADPVLARGRAFSQSRVVCNVHWQSDVDEGRTMGAAAVAKLHDDATFRADLDAARAEITAARVTGHLPTRDCGLETAGLAAG</sequence>
<dbReference type="PRINTS" id="PR00483">
    <property type="entry name" value="BACPHPHTASE"/>
</dbReference>
<comment type="similarity">
    <text evidence="1">Belongs to the class A bacterial acid phosphatase family.</text>
</comment>
<dbReference type="PIRSF" id="PIRSF000897">
    <property type="entry name" value="Acid_Ptase_ClsA"/>
    <property type="match status" value="1"/>
</dbReference>
<feature type="region of interest" description="Disordered" evidence="2">
    <location>
        <begin position="48"/>
        <end position="73"/>
    </location>
</feature>
<evidence type="ECO:0000256" key="2">
    <source>
        <dbReference type="SAM" id="MobiDB-lite"/>
    </source>
</evidence>
<feature type="domain" description="Phosphatidic acid phosphatase type 2/haloperoxidase" evidence="4">
    <location>
        <begin position="118"/>
        <end position="227"/>
    </location>
</feature>
<feature type="signal peptide" evidence="3">
    <location>
        <begin position="1"/>
        <end position="17"/>
    </location>
</feature>
<dbReference type="Pfam" id="PF01569">
    <property type="entry name" value="PAP2"/>
    <property type="match status" value="1"/>
</dbReference>
<dbReference type="SUPFAM" id="SSF48317">
    <property type="entry name" value="Acid phosphatase/Vanadium-dependent haloperoxidase"/>
    <property type="match status" value="1"/>
</dbReference>
<keyword evidence="3" id="KW-0732">Signal</keyword>
<proteinExistence type="inferred from homology"/>
<dbReference type="PROSITE" id="PS51257">
    <property type="entry name" value="PROKAR_LIPOPROTEIN"/>
    <property type="match status" value="1"/>
</dbReference>
<comment type="catalytic activity">
    <reaction evidence="1">
        <text>a phosphate monoester + H2O = an alcohol + phosphate</text>
        <dbReference type="Rhea" id="RHEA:15017"/>
        <dbReference type="ChEBI" id="CHEBI:15377"/>
        <dbReference type="ChEBI" id="CHEBI:30879"/>
        <dbReference type="ChEBI" id="CHEBI:43474"/>
        <dbReference type="ChEBI" id="CHEBI:67140"/>
        <dbReference type="EC" id="3.1.3.2"/>
    </reaction>
</comment>
<comment type="caution">
    <text evidence="5">The sequence shown here is derived from an EMBL/GenBank/DDBJ whole genome shotgun (WGS) entry which is preliminary data.</text>
</comment>
<feature type="chain" id="PRO_5047143632" description="Acid phosphatase" evidence="3">
    <location>
        <begin position="18"/>
        <end position="267"/>
    </location>
</feature>
<evidence type="ECO:0000256" key="3">
    <source>
        <dbReference type="SAM" id="SignalP"/>
    </source>
</evidence>
<organism evidence="5 6">
    <name type="scientific">Phenylobacterium koreense</name>
    <dbReference type="NCBI Taxonomy" id="266125"/>
    <lineage>
        <taxon>Bacteria</taxon>
        <taxon>Pseudomonadati</taxon>
        <taxon>Pseudomonadota</taxon>
        <taxon>Alphaproteobacteria</taxon>
        <taxon>Caulobacterales</taxon>
        <taxon>Caulobacteraceae</taxon>
        <taxon>Phenylobacterium</taxon>
    </lineage>
</organism>
<dbReference type="InterPro" id="IPR036938">
    <property type="entry name" value="PAP2/HPO_sf"/>
</dbReference>
<dbReference type="CDD" id="cd03397">
    <property type="entry name" value="PAP2_acid_phosphatase"/>
    <property type="match status" value="1"/>
</dbReference>
<keyword evidence="1 5" id="KW-0378">Hydrolase</keyword>
<dbReference type="EMBL" id="JBEPLU010000003">
    <property type="protein sequence ID" value="MET3528229.1"/>
    <property type="molecule type" value="Genomic_DNA"/>
</dbReference>
<accession>A0ABV2EME1</accession>
<dbReference type="Proteomes" id="UP001549110">
    <property type="component" value="Unassembled WGS sequence"/>
</dbReference>
<name>A0ABV2EME1_9CAUL</name>
<dbReference type="Gene3D" id="1.20.144.10">
    <property type="entry name" value="Phosphatidic acid phosphatase type 2/haloperoxidase"/>
    <property type="match status" value="1"/>
</dbReference>
<dbReference type="GO" id="GO:0003993">
    <property type="term" value="F:acid phosphatase activity"/>
    <property type="evidence" value="ECO:0007669"/>
    <property type="project" value="UniProtKB-EC"/>
</dbReference>
<dbReference type="SMART" id="SM00014">
    <property type="entry name" value="acidPPc"/>
    <property type="match status" value="1"/>
</dbReference>
<dbReference type="InterPro" id="IPR001011">
    <property type="entry name" value="Acid_Pase_classA_bac"/>
</dbReference>
<evidence type="ECO:0000313" key="6">
    <source>
        <dbReference type="Proteomes" id="UP001549110"/>
    </source>
</evidence>
<reference evidence="5 6" key="1">
    <citation type="submission" date="2024-06" db="EMBL/GenBank/DDBJ databases">
        <title>Genomic Encyclopedia of Type Strains, Phase IV (KMG-IV): sequencing the most valuable type-strain genomes for metagenomic binning, comparative biology and taxonomic classification.</title>
        <authorList>
            <person name="Goeker M."/>
        </authorList>
    </citation>
    <scope>NUCLEOTIDE SEQUENCE [LARGE SCALE GENOMIC DNA]</scope>
    <source>
        <strain evidence="5 6">DSM 17809</strain>
    </source>
</reference>
<evidence type="ECO:0000313" key="5">
    <source>
        <dbReference type="EMBL" id="MET3528229.1"/>
    </source>
</evidence>
<evidence type="ECO:0000259" key="4">
    <source>
        <dbReference type="SMART" id="SM00014"/>
    </source>
</evidence>